<accession>A0A8J3Q7S8</accession>
<gene>
    <name evidence="1" type="ORF">Rhe02_36610</name>
</gene>
<dbReference type="EMBL" id="BONY01000020">
    <property type="protein sequence ID" value="GIH05594.1"/>
    <property type="molecule type" value="Genomic_DNA"/>
</dbReference>
<name>A0A8J3Q7S8_9ACTN</name>
<evidence type="ECO:0000313" key="2">
    <source>
        <dbReference type="Proteomes" id="UP000612899"/>
    </source>
</evidence>
<keyword evidence="2" id="KW-1185">Reference proteome</keyword>
<reference evidence="1" key="1">
    <citation type="submission" date="2021-01" db="EMBL/GenBank/DDBJ databases">
        <title>Whole genome shotgun sequence of Rhizocola hellebori NBRC 109834.</title>
        <authorList>
            <person name="Komaki H."/>
            <person name="Tamura T."/>
        </authorList>
    </citation>
    <scope>NUCLEOTIDE SEQUENCE</scope>
    <source>
        <strain evidence="1">NBRC 109834</strain>
    </source>
</reference>
<dbReference type="Proteomes" id="UP000612899">
    <property type="component" value="Unassembled WGS sequence"/>
</dbReference>
<dbReference type="RefSeq" id="WP_203909440.1">
    <property type="nucleotide sequence ID" value="NZ_BONY01000020.1"/>
</dbReference>
<evidence type="ECO:0000313" key="1">
    <source>
        <dbReference type="EMBL" id="GIH05594.1"/>
    </source>
</evidence>
<organism evidence="1 2">
    <name type="scientific">Rhizocola hellebori</name>
    <dbReference type="NCBI Taxonomy" id="1392758"/>
    <lineage>
        <taxon>Bacteria</taxon>
        <taxon>Bacillati</taxon>
        <taxon>Actinomycetota</taxon>
        <taxon>Actinomycetes</taxon>
        <taxon>Micromonosporales</taxon>
        <taxon>Micromonosporaceae</taxon>
        <taxon>Rhizocola</taxon>
    </lineage>
</organism>
<dbReference type="AlphaFoldDB" id="A0A8J3Q7S8"/>
<protein>
    <submittedName>
        <fullName evidence="1">Uncharacterized protein</fullName>
    </submittedName>
</protein>
<proteinExistence type="predicted"/>
<comment type="caution">
    <text evidence="1">The sequence shown here is derived from an EMBL/GenBank/DDBJ whole genome shotgun (WGS) entry which is preliminary data.</text>
</comment>
<sequence length="132" mass="14268">MIDANVALRVAQAHAKSWTVSAALEVSRDLKRSTAATLDFDSGAGETWIRIIDQGRVIALISTVIPVAFVETNFSNTDVRNEFATTIGVPDMDSPCLCACRETLSDAFGESSRLDSIDLNGFSAHDLWFATV</sequence>